<sequence>MRPLSTCWRLAFGALALWTMGFCFVARHPSVDAVDFFSYFTVLSNVIGGVALLAGAVPGWRDTAWADGLRGGAALYLVITGAVYALVLDGPVTTWAGWVQHRIMPVVAPLDWLALAPRRLPARRTLACWLAFPLLYLVYVLAHGAATRWYPYPFLDVRRHGYEIVTGYTVGIGAAFVTVAALLLGGAGLRRRAPPRGTP</sequence>
<protein>
    <recommendedName>
        <fullName evidence="4">Integral membrane protein</fullName>
    </recommendedName>
</protein>
<reference evidence="2 3" key="1">
    <citation type="submission" date="2020-08" db="EMBL/GenBank/DDBJ databases">
        <title>Genomic Encyclopedia of Type Strains, Phase IV (KMG-IV): sequencing the most valuable type-strain genomes for metagenomic binning, comparative biology and taxonomic classification.</title>
        <authorList>
            <person name="Goeker M."/>
        </authorList>
    </citation>
    <scope>NUCLEOTIDE SEQUENCE [LARGE SCALE GENOMIC DNA]</scope>
    <source>
        <strain evidence="2 3">DSM 44197</strain>
    </source>
</reference>
<evidence type="ECO:0000313" key="2">
    <source>
        <dbReference type="EMBL" id="MBA8953640.1"/>
    </source>
</evidence>
<name>A0A7W3LSZ1_ACTNM</name>
<organism evidence="2 3">
    <name type="scientific">Actinomadura namibiensis</name>
    <dbReference type="NCBI Taxonomy" id="182080"/>
    <lineage>
        <taxon>Bacteria</taxon>
        <taxon>Bacillati</taxon>
        <taxon>Actinomycetota</taxon>
        <taxon>Actinomycetes</taxon>
        <taxon>Streptosporangiales</taxon>
        <taxon>Thermomonosporaceae</taxon>
        <taxon>Actinomadura</taxon>
    </lineage>
</organism>
<evidence type="ECO:0008006" key="4">
    <source>
        <dbReference type="Google" id="ProtNLM"/>
    </source>
</evidence>
<evidence type="ECO:0000256" key="1">
    <source>
        <dbReference type="SAM" id="Phobius"/>
    </source>
</evidence>
<dbReference type="InterPro" id="IPR049713">
    <property type="entry name" value="Pr6Pr-like"/>
</dbReference>
<feature type="transmembrane region" description="Helical" evidence="1">
    <location>
        <begin position="166"/>
        <end position="189"/>
    </location>
</feature>
<comment type="caution">
    <text evidence="2">The sequence shown here is derived from an EMBL/GenBank/DDBJ whole genome shotgun (WGS) entry which is preliminary data.</text>
</comment>
<feature type="transmembrane region" description="Helical" evidence="1">
    <location>
        <begin position="127"/>
        <end position="146"/>
    </location>
</feature>
<feature type="transmembrane region" description="Helical" evidence="1">
    <location>
        <begin position="69"/>
        <end position="87"/>
    </location>
</feature>
<accession>A0A7W3LSZ1</accession>
<dbReference type="AlphaFoldDB" id="A0A7W3LSZ1"/>
<keyword evidence="1" id="KW-1133">Transmembrane helix</keyword>
<dbReference type="NCBIfam" id="NF038065">
    <property type="entry name" value="Pr6Pr"/>
    <property type="match status" value="1"/>
</dbReference>
<keyword evidence="3" id="KW-1185">Reference proteome</keyword>
<dbReference type="EMBL" id="JACJIA010000007">
    <property type="protein sequence ID" value="MBA8953640.1"/>
    <property type="molecule type" value="Genomic_DNA"/>
</dbReference>
<dbReference type="Proteomes" id="UP000572680">
    <property type="component" value="Unassembled WGS sequence"/>
</dbReference>
<proteinExistence type="predicted"/>
<dbReference type="RefSeq" id="WP_182845810.1">
    <property type="nucleotide sequence ID" value="NZ_BAAALP010000072.1"/>
</dbReference>
<keyword evidence="1" id="KW-0472">Membrane</keyword>
<keyword evidence="1" id="KW-0812">Transmembrane</keyword>
<evidence type="ECO:0000313" key="3">
    <source>
        <dbReference type="Proteomes" id="UP000572680"/>
    </source>
</evidence>
<gene>
    <name evidence="2" type="ORF">HNR61_005293</name>
</gene>
<feature type="transmembrane region" description="Helical" evidence="1">
    <location>
        <begin position="99"/>
        <end position="115"/>
    </location>
</feature>
<feature type="transmembrane region" description="Helical" evidence="1">
    <location>
        <begin position="36"/>
        <end position="57"/>
    </location>
</feature>